<sequence length="102" mass="11482">MAGRWSGRHSGGLTAAAAYSYRVKLLQISFFVVEAIMEPSLKMAKEEKKNHFKKLNSMNIFYSDVKFGNQLRFIIKAESVLLNLVLMPKFVVPIEVSIEAAS</sequence>
<dbReference type="EMBL" id="JBJUIK010000007">
    <property type="protein sequence ID" value="KAL3522080.1"/>
    <property type="molecule type" value="Genomic_DNA"/>
</dbReference>
<dbReference type="AlphaFoldDB" id="A0ABD2ZRM7"/>
<dbReference type="Proteomes" id="UP001630127">
    <property type="component" value="Unassembled WGS sequence"/>
</dbReference>
<organism evidence="1 2">
    <name type="scientific">Cinchona calisaya</name>
    <dbReference type="NCBI Taxonomy" id="153742"/>
    <lineage>
        <taxon>Eukaryota</taxon>
        <taxon>Viridiplantae</taxon>
        <taxon>Streptophyta</taxon>
        <taxon>Embryophyta</taxon>
        <taxon>Tracheophyta</taxon>
        <taxon>Spermatophyta</taxon>
        <taxon>Magnoliopsida</taxon>
        <taxon>eudicotyledons</taxon>
        <taxon>Gunneridae</taxon>
        <taxon>Pentapetalae</taxon>
        <taxon>asterids</taxon>
        <taxon>lamiids</taxon>
        <taxon>Gentianales</taxon>
        <taxon>Rubiaceae</taxon>
        <taxon>Cinchonoideae</taxon>
        <taxon>Cinchoneae</taxon>
        <taxon>Cinchona</taxon>
    </lineage>
</organism>
<keyword evidence="2" id="KW-1185">Reference proteome</keyword>
<reference evidence="1 2" key="1">
    <citation type="submission" date="2024-11" db="EMBL/GenBank/DDBJ databases">
        <title>A near-complete genome assembly of Cinchona calisaya.</title>
        <authorList>
            <person name="Lian D.C."/>
            <person name="Zhao X.W."/>
            <person name="Wei L."/>
        </authorList>
    </citation>
    <scope>NUCLEOTIDE SEQUENCE [LARGE SCALE GENOMIC DNA]</scope>
    <source>
        <tissue evidence="1">Nenye</tissue>
    </source>
</reference>
<accession>A0ABD2ZRM7</accession>
<evidence type="ECO:0000313" key="1">
    <source>
        <dbReference type="EMBL" id="KAL3522080.1"/>
    </source>
</evidence>
<gene>
    <name evidence="1" type="ORF">ACH5RR_014914</name>
</gene>
<comment type="caution">
    <text evidence="1">The sequence shown here is derived from an EMBL/GenBank/DDBJ whole genome shotgun (WGS) entry which is preliminary data.</text>
</comment>
<proteinExistence type="predicted"/>
<name>A0ABD2ZRM7_9GENT</name>
<evidence type="ECO:0000313" key="2">
    <source>
        <dbReference type="Proteomes" id="UP001630127"/>
    </source>
</evidence>
<protein>
    <submittedName>
        <fullName evidence="1">Uncharacterized protein</fullName>
    </submittedName>
</protein>